<dbReference type="Pfam" id="PF13456">
    <property type="entry name" value="RVT_3"/>
    <property type="match status" value="1"/>
</dbReference>
<dbReference type="GO" id="GO:0003676">
    <property type="term" value="F:nucleic acid binding"/>
    <property type="evidence" value="ECO:0007669"/>
    <property type="project" value="InterPro"/>
</dbReference>
<name>B9SM26_RICCO</name>
<dbReference type="Gene3D" id="3.30.420.10">
    <property type="entry name" value="Ribonuclease H-like superfamily/Ribonuclease H"/>
    <property type="match status" value="1"/>
</dbReference>
<dbReference type="InterPro" id="IPR012337">
    <property type="entry name" value="RNaseH-like_sf"/>
</dbReference>
<dbReference type="SUPFAM" id="SSF53098">
    <property type="entry name" value="Ribonuclease H-like"/>
    <property type="match status" value="1"/>
</dbReference>
<dbReference type="InterPro" id="IPR002156">
    <property type="entry name" value="RNaseH_domain"/>
</dbReference>
<dbReference type="InterPro" id="IPR052929">
    <property type="entry name" value="RNase_H-like_EbsB-rel"/>
</dbReference>
<keyword evidence="3" id="KW-1185">Reference proteome</keyword>
<sequence length="171" mass="18891">MAPSPMCLLCDVSKETIEHMLFECPHAKLTCISRNSARPDLKLAAWKAKKESPPRGSFKINSDAAWIDEDKEACISCMIHNFKGHVVDGFAKKVFCSSALVAEALALCQAISFAGNIGATSVIFEIDAQAMIGYLSDVLDNIPWKIQSHILFIKDKVSLFVSQKVRFVLRT</sequence>
<dbReference type="GO" id="GO:0004523">
    <property type="term" value="F:RNA-DNA hybrid ribonuclease activity"/>
    <property type="evidence" value="ECO:0007669"/>
    <property type="project" value="InterPro"/>
</dbReference>
<dbReference type="PANTHER" id="PTHR47074">
    <property type="entry name" value="BNAC02G40300D PROTEIN"/>
    <property type="match status" value="1"/>
</dbReference>
<evidence type="ECO:0000259" key="1">
    <source>
        <dbReference type="Pfam" id="PF13456"/>
    </source>
</evidence>
<evidence type="ECO:0000313" key="3">
    <source>
        <dbReference type="Proteomes" id="UP000008311"/>
    </source>
</evidence>
<dbReference type="PANTHER" id="PTHR47074:SF48">
    <property type="entry name" value="POLYNUCLEOTIDYL TRANSFERASE, RIBONUCLEASE H-LIKE SUPERFAMILY PROTEIN"/>
    <property type="match status" value="1"/>
</dbReference>
<reference evidence="3" key="1">
    <citation type="journal article" date="2010" name="Nat. Biotechnol.">
        <title>Draft genome sequence of the oilseed species Ricinus communis.</title>
        <authorList>
            <person name="Chan A.P."/>
            <person name="Crabtree J."/>
            <person name="Zhao Q."/>
            <person name="Lorenzi H."/>
            <person name="Orvis J."/>
            <person name="Puiu D."/>
            <person name="Melake-Berhan A."/>
            <person name="Jones K.M."/>
            <person name="Redman J."/>
            <person name="Chen G."/>
            <person name="Cahoon E.B."/>
            <person name="Gedil M."/>
            <person name="Stanke M."/>
            <person name="Haas B.J."/>
            <person name="Wortman J.R."/>
            <person name="Fraser-Liggett C.M."/>
            <person name="Ravel J."/>
            <person name="Rabinowicz P.D."/>
        </authorList>
    </citation>
    <scope>NUCLEOTIDE SEQUENCE [LARGE SCALE GENOMIC DNA]</scope>
    <source>
        <strain evidence="3">cv. Hale</strain>
    </source>
</reference>
<feature type="domain" description="RNase H type-1" evidence="1">
    <location>
        <begin position="61"/>
        <end position="170"/>
    </location>
</feature>
<organism evidence="2 3">
    <name type="scientific">Ricinus communis</name>
    <name type="common">Castor bean</name>
    <dbReference type="NCBI Taxonomy" id="3988"/>
    <lineage>
        <taxon>Eukaryota</taxon>
        <taxon>Viridiplantae</taxon>
        <taxon>Streptophyta</taxon>
        <taxon>Embryophyta</taxon>
        <taxon>Tracheophyta</taxon>
        <taxon>Spermatophyta</taxon>
        <taxon>Magnoliopsida</taxon>
        <taxon>eudicotyledons</taxon>
        <taxon>Gunneridae</taxon>
        <taxon>Pentapetalae</taxon>
        <taxon>rosids</taxon>
        <taxon>fabids</taxon>
        <taxon>Malpighiales</taxon>
        <taxon>Euphorbiaceae</taxon>
        <taxon>Acalyphoideae</taxon>
        <taxon>Acalypheae</taxon>
        <taxon>Ricinus</taxon>
    </lineage>
</organism>
<dbReference type="EMBL" id="EQ974024">
    <property type="protein sequence ID" value="EEF35345.1"/>
    <property type="molecule type" value="Genomic_DNA"/>
</dbReference>
<accession>B9SM26</accession>
<evidence type="ECO:0000313" key="2">
    <source>
        <dbReference type="EMBL" id="EEF35345.1"/>
    </source>
</evidence>
<dbReference type="Proteomes" id="UP000008311">
    <property type="component" value="Unassembled WGS sequence"/>
</dbReference>
<proteinExistence type="predicted"/>
<dbReference type="InterPro" id="IPR044730">
    <property type="entry name" value="RNase_H-like_dom_plant"/>
</dbReference>
<gene>
    <name evidence="2" type="ORF">RCOM_0833840</name>
</gene>
<dbReference type="AlphaFoldDB" id="B9SM26"/>
<protein>
    <recommendedName>
        <fullName evidence="1">RNase H type-1 domain-containing protein</fullName>
    </recommendedName>
</protein>
<dbReference type="InParanoid" id="B9SM26"/>
<dbReference type="InterPro" id="IPR036397">
    <property type="entry name" value="RNaseH_sf"/>
</dbReference>
<dbReference type="CDD" id="cd06222">
    <property type="entry name" value="RNase_H_like"/>
    <property type="match status" value="1"/>
</dbReference>